<dbReference type="EC" id="2.7.13.3" evidence="2"/>
<evidence type="ECO:0000256" key="7">
    <source>
        <dbReference type="ARBA" id="ARBA00022989"/>
    </source>
</evidence>
<dbReference type="PANTHER" id="PTHR45436:SF5">
    <property type="entry name" value="SENSOR HISTIDINE KINASE TRCS"/>
    <property type="match status" value="1"/>
</dbReference>
<comment type="caution">
    <text evidence="10">The sequence shown here is derived from an EMBL/GenBank/DDBJ whole genome shotgun (WGS) entry which is preliminary data.</text>
</comment>
<keyword evidence="10" id="KW-0547">Nucleotide-binding</keyword>
<keyword evidence="11" id="KW-1185">Reference proteome</keyword>
<keyword evidence="10" id="KW-0067">ATP-binding</keyword>
<dbReference type="SUPFAM" id="SSF55874">
    <property type="entry name" value="ATPase domain of HSP90 chaperone/DNA topoisomerase II/histidine kinase"/>
    <property type="match status" value="1"/>
</dbReference>
<gene>
    <name evidence="10" type="ORF">V3330_15805</name>
</gene>
<evidence type="ECO:0000256" key="2">
    <source>
        <dbReference type="ARBA" id="ARBA00012438"/>
    </source>
</evidence>
<dbReference type="Pfam" id="PF00512">
    <property type="entry name" value="HisKA"/>
    <property type="match status" value="1"/>
</dbReference>
<dbReference type="SUPFAM" id="SSF47384">
    <property type="entry name" value="Homodimeric domain of signal transducing histidine kinase"/>
    <property type="match status" value="1"/>
</dbReference>
<dbReference type="SMART" id="SM00388">
    <property type="entry name" value="HisKA"/>
    <property type="match status" value="1"/>
</dbReference>
<proteinExistence type="predicted"/>
<dbReference type="Gene3D" id="3.30.565.10">
    <property type="entry name" value="Histidine kinase-like ATPase, C-terminal domain"/>
    <property type="match status" value="1"/>
</dbReference>
<evidence type="ECO:0000256" key="4">
    <source>
        <dbReference type="ARBA" id="ARBA00022679"/>
    </source>
</evidence>
<dbReference type="Pfam" id="PF02518">
    <property type="entry name" value="HATPase_c"/>
    <property type="match status" value="1"/>
</dbReference>
<dbReference type="CDD" id="cd00075">
    <property type="entry name" value="HATPase"/>
    <property type="match status" value="1"/>
</dbReference>
<dbReference type="GO" id="GO:0005524">
    <property type="term" value="F:ATP binding"/>
    <property type="evidence" value="ECO:0007669"/>
    <property type="project" value="UniProtKB-KW"/>
</dbReference>
<feature type="transmembrane region" description="Helical" evidence="8">
    <location>
        <begin position="354"/>
        <end position="373"/>
    </location>
</feature>
<dbReference type="AlphaFoldDB" id="A0AAW9RBD2"/>
<dbReference type="SMART" id="SM00387">
    <property type="entry name" value="HATPase_c"/>
    <property type="match status" value="1"/>
</dbReference>
<keyword evidence="3" id="KW-0597">Phosphoprotein</keyword>
<accession>A0AAW9RBD2</accession>
<organism evidence="10 11">
    <name type="scientific">Elongatibacter sediminis</name>
    <dbReference type="NCBI Taxonomy" id="3119006"/>
    <lineage>
        <taxon>Bacteria</taxon>
        <taxon>Pseudomonadati</taxon>
        <taxon>Pseudomonadota</taxon>
        <taxon>Gammaproteobacteria</taxon>
        <taxon>Chromatiales</taxon>
        <taxon>Wenzhouxiangellaceae</taxon>
        <taxon>Elongatibacter</taxon>
    </lineage>
</organism>
<keyword evidence="6" id="KW-0418">Kinase</keyword>
<keyword evidence="8" id="KW-0472">Membrane</keyword>
<dbReference type="InterPro" id="IPR050428">
    <property type="entry name" value="TCS_sensor_his_kinase"/>
</dbReference>
<keyword evidence="7 8" id="KW-1133">Transmembrane helix</keyword>
<protein>
    <recommendedName>
        <fullName evidence="2">histidine kinase</fullName>
        <ecNumber evidence="2">2.7.13.3</ecNumber>
    </recommendedName>
</protein>
<evidence type="ECO:0000256" key="5">
    <source>
        <dbReference type="ARBA" id="ARBA00022692"/>
    </source>
</evidence>
<comment type="catalytic activity">
    <reaction evidence="1">
        <text>ATP + protein L-histidine = ADP + protein N-phospho-L-histidine.</text>
        <dbReference type="EC" id="2.7.13.3"/>
    </reaction>
</comment>
<reference evidence="10 11" key="1">
    <citation type="submission" date="2024-02" db="EMBL/GenBank/DDBJ databases">
        <title>A novel Wenzhouxiangellaceae bacterium, isolated from coastal sediments.</title>
        <authorList>
            <person name="Du Z.-J."/>
            <person name="Ye Y.-Q."/>
            <person name="Zhang X.-Y."/>
        </authorList>
    </citation>
    <scope>NUCLEOTIDE SEQUENCE [LARGE SCALE GENOMIC DNA]</scope>
    <source>
        <strain evidence="10 11">CH-27</strain>
    </source>
</reference>
<feature type="domain" description="Histidine kinase" evidence="9">
    <location>
        <begin position="436"/>
        <end position="650"/>
    </location>
</feature>
<evidence type="ECO:0000256" key="1">
    <source>
        <dbReference type="ARBA" id="ARBA00000085"/>
    </source>
</evidence>
<sequence length="653" mass="70866">MSLRNRLLALSLLTLLLPWSGWKLLQELELFLREAQETALTHGARTVAQSLPFEAQGRLLFTPQHYLVLRALERSPELDGSADDWPDPGQAYRWQAPGGPEYAVLAGRAERGSFLFVSAGVPPGAGLGALPGLNLTVRSPRGLQRFAIRPDAPGPLQLRSEGGPGQAEGFLLDVSGGYRLELVLPALVRDTEIRIESSGGTADAWNATPWIPVVSRWDDPAGLMRAAAPAGGRAWLVDRNGWVLADSGTAEAELPQAGQRTTWLQRLWYRLVAGGRTQVESAREVDVSRLNGEAVRLALEGEVGSRWSQDPDTAVVSNTVAAPVQIQGKTVGAIVLQSTSDGLLLVTNRALGRLLLTTLVLTFGLAGGLWWFATRLSQRVRRLSETVSVAMEHGIGSGVLPLTSDRDELGELARNNESLLRAVADYNQYLQTLAGKLSHELKTPLAITRSSLENLSARPLDEQGRQFLERAQEGLERQAAIVRAMSEASRLEAAIRVAEWERTDLAELLRHCAAGYRDVHPDRRIDLVVPDSPQVAWCAPELLAQALDKLVDNAVTLTAPRERIELRLARVDGEHRIAVRNTGSRLPRELQDRLFDSLVSLREKPGASPHLGLGLYIVRLVAVAHGGAVAARNLPGGAGVEFEVYFPPGTPGA</sequence>
<dbReference type="CDD" id="cd00082">
    <property type="entry name" value="HisKA"/>
    <property type="match status" value="1"/>
</dbReference>
<dbReference type="InterPro" id="IPR036890">
    <property type="entry name" value="HATPase_C_sf"/>
</dbReference>
<dbReference type="PROSITE" id="PS50109">
    <property type="entry name" value="HIS_KIN"/>
    <property type="match status" value="1"/>
</dbReference>
<name>A0AAW9RBD2_9GAMM</name>
<dbReference type="EMBL" id="JAZHOG010000011">
    <property type="protein sequence ID" value="MEJ8569095.1"/>
    <property type="molecule type" value="Genomic_DNA"/>
</dbReference>
<evidence type="ECO:0000256" key="3">
    <source>
        <dbReference type="ARBA" id="ARBA00022553"/>
    </source>
</evidence>
<dbReference type="InterPro" id="IPR036097">
    <property type="entry name" value="HisK_dim/P_sf"/>
</dbReference>
<evidence type="ECO:0000313" key="11">
    <source>
        <dbReference type="Proteomes" id="UP001359886"/>
    </source>
</evidence>
<dbReference type="InterPro" id="IPR003594">
    <property type="entry name" value="HATPase_dom"/>
</dbReference>
<dbReference type="InterPro" id="IPR005467">
    <property type="entry name" value="His_kinase_dom"/>
</dbReference>
<evidence type="ECO:0000256" key="8">
    <source>
        <dbReference type="SAM" id="Phobius"/>
    </source>
</evidence>
<keyword evidence="4" id="KW-0808">Transferase</keyword>
<keyword evidence="5 8" id="KW-0812">Transmembrane</keyword>
<dbReference type="InterPro" id="IPR003661">
    <property type="entry name" value="HisK_dim/P_dom"/>
</dbReference>
<evidence type="ECO:0000259" key="9">
    <source>
        <dbReference type="PROSITE" id="PS50109"/>
    </source>
</evidence>
<dbReference type="RefSeq" id="WP_354696417.1">
    <property type="nucleotide sequence ID" value="NZ_JAZHOG010000011.1"/>
</dbReference>
<dbReference type="GO" id="GO:0000155">
    <property type="term" value="F:phosphorelay sensor kinase activity"/>
    <property type="evidence" value="ECO:0007669"/>
    <property type="project" value="InterPro"/>
</dbReference>
<dbReference type="PANTHER" id="PTHR45436">
    <property type="entry name" value="SENSOR HISTIDINE KINASE YKOH"/>
    <property type="match status" value="1"/>
</dbReference>
<evidence type="ECO:0000256" key="6">
    <source>
        <dbReference type="ARBA" id="ARBA00022777"/>
    </source>
</evidence>
<dbReference type="Proteomes" id="UP001359886">
    <property type="component" value="Unassembled WGS sequence"/>
</dbReference>
<dbReference type="Gene3D" id="1.10.287.130">
    <property type="match status" value="1"/>
</dbReference>
<evidence type="ECO:0000313" key="10">
    <source>
        <dbReference type="EMBL" id="MEJ8569095.1"/>
    </source>
</evidence>